<evidence type="ECO:0000256" key="6">
    <source>
        <dbReference type="ARBA" id="ARBA00023034"/>
    </source>
</evidence>
<feature type="transmembrane region" description="Helical" evidence="8">
    <location>
        <begin position="358"/>
        <end position="377"/>
    </location>
</feature>
<evidence type="ECO:0000256" key="8">
    <source>
        <dbReference type="RuleBase" id="RU361148"/>
    </source>
</evidence>
<dbReference type="PANTHER" id="PTHR10202">
    <property type="entry name" value="PRESENILIN"/>
    <property type="match status" value="1"/>
</dbReference>
<comment type="function">
    <text evidence="8">Probable subunit of the gamma-secretase complex, an endoprotease complex that catalyzes the intramembrane cleavage of integral membrane proteins such as Notch receptors.</text>
</comment>
<organism evidence="9 10">
    <name type="scientific">Micromonas commoda (strain RCC299 / NOUM17 / CCMP2709)</name>
    <name type="common">Picoplanktonic green alga</name>
    <dbReference type="NCBI Taxonomy" id="296587"/>
    <lineage>
        <taxon>Eukaryota</taxon>
        <taxon>Viridiplantae</taxon>
        <taxon>Chlorophyta</taxon>
        <taxon>Mamiellophyceae</taxon>
        <taxon>Mamiellales</taxon>
        <taxon>Mamiellaceae</taxon>
        <taxon>Micromonas</taxon>
    </lineage>
</organism>
<dbReference type="GO" id="GO:0070765">
    <property type="term" value="C:gamma-secretase complex"/>
    <property type="evidence" value="ECO:0007669"/>
    <property type="project" value="TreeGrafter"/>
</dbReference>
<evidence type="ECO:0000256" key="3">
    <source>
        <dbReference type="ARBA" id="ARBA00022824"/>
    </source>
</evidence>
<dbReference type="GO" id="GO:0000139">
    <property type="term" value="C:Golgi membrane"/>
    <property type="evidence" value="ECO:0007669"/>
    <property type="project" value="UniProtKB-SubCell"/>
</dbReference>
<dbReference type="PANTHER" id="PTHR10202:SF13">
    <property type="entry name" value="PRESENILIN HOMOLOG"/>
    <property type="match status" value="1"/>
</dbReference>
<dbReference type="InterPro" id="IPR042524">
    <property type="entry name" value="Presenilin_C"/>
</dbReference>
<feature type="transmembrane region" description="Helical" evidence="8">
    <location>
        <begin position="110"/>
        <end position="131"/>
    </location>
</feature>
<keyword evidence="8" id="KW-0645">Protease</keyword>
<dbReference type="STRING" id="296587.C1DYR1"/>
<dbReference type="GO" id="GO:0006509">
    <property type="term" value="P:membrane protein ectodomain proteolysis"/>
    <property type="evidence" value="ECO:0007669"/>
    <property type="project" value="TreeGrafter"/>
</dbReference>
<name>C1DYR1_MICCC</name>
<evidence type="ECO:0000256" key="7">
    <source>
        <dbReference type="ARBA" id="ARBA00023136"/>
    </source>
</evidence>
<dbReference type="GO" id="GO:0016485">
    <property type="term" value="P:protein processing"/>
    <property type="evidence" value="ECO:0007669"/>
    <property type="project" value="InterPro"/>
</dbReference>
<dbReference type="InParanoid" id="C1DYR1"/>
<dbReference type="OrthoDB" id="20287at2759"/>
<evidence type="ECO:0000313" key="9">
    <source>
        <dbReference type="EMBL" id="ACO60988.1"/>
    </source>
</evidence>
<evidence type="ECO:0000256" key="2">
    <source>
        <dbReference type="ARBA" id="ARBA00022692"/>
    </source>
</evidence>
<evidence type="ECO:0000256" key="1">
    <source>
        <dbReference type="ARBA" id="ARBA00008604"/>
    </source>
</evidence>
<dbReference type="GO" id="GO:0007219">
    <property type="term" value="P:Notch signaling pathway"/>
    <property type="evidence" value="ECO:0007669"/>
    <property type="project" value="UniProtKB-KW"/>
</dbReference>
<comment type="similarity">
    <text evidence="1 8">Belongs to the peptidase A22A family.</text>
</comment>
<dbReference type="PRINTS" id="PR01072">
    <property type="entry name" value="PRESENILIN"/>
</dbReference>
<comment type="subcellular location">
    <subcellularLocation>
        <location evidence="8">Endoplasmic reticulum membrane</location>
        <topology evidence="8">Multi-pass membrane protein</topology>
    </subcellularLocation>
    <subcellularLocation>
        <location evidence="8">Golgi apparatus membrane</location>
        <topology evidence="8">Multi-pass membrane protein</topology>
    </subcellularLocation>
</comment>
<evidence type="ECO:0000256" key="4">
    <source>
        <dbReference type="ARBA" id="ARBA00022976"/>
    </source>
</evidence>
<keyword evidence="5 8" id="KW-1133">Transmembrane helix</keyword>
<keyword evidence="4 8" id="KW-0914">Notch signaling pathway</keyword>
<feature type="transmembrane region" description="Helical" evidence="8">
    <location>
        <begin position="143"/>
        <end position="164"/>
    </location>
</feature>
<sequence>MGPPMFAPSRRPGAPPELLDTGEEIIAIVTPVSICMLIVVFLVLMLRVDNPNTMQMQGGIAMAAYQEEESDSNSDKLAGAIENSLVFVAFITAATFLIFFLFKYNYTRCLWAYMGFSGLLIFGVLGAAIGYELIQTLMIPLDILTYSLCVYNVSIVGVLAVFFWPSPLAMRQGYLIAIAAIVAFYFTRIPEWTTWTLLIAMAVYDLYAVLTPGGPLRVIVELAEERNEEIPALVYEARPIRRPVRVNRGGAGGGGDDSESAPLVSRGYGASGDLLGSNALIDPESNAPEYVDPVLGGKLFALPDSIKLGLGDFIFYSVLVARAALYDTFVATSCFLAVLQGLVGTLFLLGVYERALPALPISIAFGVLAYFGSRYALEPVAMEFASQLVFPM</sequence>
<keyword evidence="10" id="KW-1185">Reference proteome</keyword>
<keyword evidence="7 8" id="KW-0472">Membrane</keyword>
<proteinExistence type="inferred from homology"/>
<dbReference type="RefSeq" id="XP_002499730.1">
    <property type="nucleotide sequence ID" value="XM_002499684.1"/>
</dbReference>
<dbReference type="Pfam" id="PF01080">
    <property type="entry name" value="Presenilin"/>
    <property type="match status" value="2"/>
</dbReference>
<dbReference type="AlphaFoldDB" id="C1DYR1"/>
<dbReference type="eggNOG" id="KOG2736">
    <property type="taxonomic scope" value="Eukaryota"/>
</dbReference>
<feature type="transmembrane region" description="Helical" evidence="8">
    <location>
        <begin position="25"/>
        <end position="46"/>
    </location>
</feature>
<feature type="transmembrane region" description="Helical" evidence="8">
    <location>
        <begin position="329"/>
        <end position="352"/>
    </location>
</feature>
<keyword evidence="2 8" id="KW-0812">Transmembrane</keyword>
<comment type="subunit">
    <text evidence="8">Homodimer.</text>
</comment>
<keyword evidence="8" id="KW-0378">Hydrolase</keyword>
<dbReference type="OMA" id="NATCNQQ"/>
<feature type="transmembrane region" description="Helical" evidence="8">
    <location>
        <begin position="170"/>
        <end position="187"/>
    </location>
</feature>
<keyword evidence="6 8" id="KW-0333">Golgi apparatus</keyword>
<dbReference type="EMBL" id="CP001323">
    <property type="protein sequence ID" value="ACO60988.1"/>
    <property type="molecule type" value="Genomic_DNA"/>
</dbReference>
<reference evidence="9 10" key="1">
    <citation type="journal article" date="2009" name="Science">
        <title>Green evolution and dynamic adaptations revealed by genomes of the marine picoeukaryotes Micromonas.</title>
        <authorList>
            <person name="Worden A.Z."/>
            <person name="Lee J.H."/>
            <person name="Mock T."/>
            <person name="Rouze P."/>
            <person name="Simmons M.P."/>
            <person name="Aerts A.L."/>
            <person name="Allen A.E."/>
            <person name="Cuvelier M.L."/>
            <person name="Derelle E."/>
            <person name="Everett M.V."/>
            <person name="Foulon E."/>
            <person name="Grimwood J."/>
            <person name="Gundlach H."/>
            <person name="Henrissat B."/>
            <person name="Napoli C."/>
            <person name="McDonald S.M."/>
            <person name="Parker M.S."/>
            <person name="Rombauts S."/>
            <person name="Salamov A."/>
            <person name="Von Dassow P."/>
            <person name="Badger J.H."/>
            <person name="Coutinho P.M."/>
            <person name="Demir E."/>
            <person name="Dubchak I."/>
            <person name="Gentemann C."/>
            <person name="Eikrem W."/>
            <person name="Gready J.E."/>
            <person name="John U."/>
            <person name="Lanier W."/>
            <person name="Lindquist E.A."/>
            <person name="Lucas S."/>
            <person name="Mayer K.F."/>
            <person name="Moreau H."/>
            <person name="Not F."/>
            <person name="Otillar R."/>
            <person name="Panaud O."/>
            <person name="Pangilinan J."/>
            <person name="Paulsen I."/>
            <person name="Piegu B."/>
            <person name="Poliakov A."/>
            <person name="Robbens S."/>
            <person name="Schmutz J."/>
            <person name="Toulza E."/>
            <person name="Wyss T."/>
            <person name="Zelensky A."/>
            <person name="Zhou K."/>
            <person name="Armbrust E.V."/>
            <person name="Bhattacharya D."/>
            <person name="Goodenough U.W."/>
            <person name="Van de Peer Y."/>
            <person name="Grigoriev I.V."/>
        </authorList>
    </citation>
    <scope>NUCLEOTIDE SEQUENCE [LARGE SCALE GENOMIC DNA]</scope>
    <source>
        <strain evidence="10">RCC299 / NOUM17</strain>
    </source>
</reference>
<keyword evidence="3 8" id="KW-0256">Endoplasmic reticulum</keyword>
<feature type="transmembrane region" description="Helical" evidence="8">
    <location>
        <begin position="85"/>
        <end position="104"/>
    </location>
</feature>
<evidence type="ECO:0000256" key="5">
    <source>
        <dbReference type="ARBA" id="ARBA00022989"/>
    </source>
</evidence>
<comment type="domain">
    <text evidence="8">The PAL motif is required for normal active site conformation.</text>
</comment>
<dbReference type="GO" id="GO:0042500">
    <property type="term" value="F:aspartic endopeptidase activity, intramembrane cleaving"/>
    <property type="evidence" value="ECO:0007669"/>
    <property type="project" value="InterPro"/>
</dbReference>
<dbReference type="Proteomes" id="UP000002009">
    <property type="component" value="Chromosome 2"/>
</dbReference>
<dbReference type="GeneID" id="8241404"/>
<accession>C1DYR1</accession>
<dbReference type="InterPro" id="IPR001108">
    <property type="entry name" value="Peptidase_A22A"/>
</dbReference>
<dbReference type="SMART" id="SM00730">
    <property type="entry name" value="PSN"/>
    <property type="match status" value="1"/>
</dbReference>
<gene>
    <name evidence="9" type="ORF">MICPUN_89940</name>
</gene>
<protein>
    <recommendedName>
        <fullName evidence="8">Presenilin</fullName>
        <ecNumber evidence="8">3.4.23.-</ecNumber>
    </recommendedName>
</protein>
<dbReference type="Gene3D" id="1.10.472.100">
    <property type="entry name" value="Presenilin"/>
    <property type="match status" value="1"/>
</dbReference>
<dbReference type="InterPro" id="IPR006639">
    <property type="entry name" value="Preselin/SPP"/>
</dbReference>
<dbReference type="FunCoup" id="C1DYR1">
    <property type="interactions" value="1684"/>
</dbReference>
<dbReference type="GO" id="GO:0005789">
    <property type="term" value="C:endoplasmic reticulum membrane"/>
    <property type="evidence" value="ECO:0007669"/>
    <property type="project" value="UniProtKB-SubCell"/>
</dbReference>
<dbReference type="EC" id="3.4.23.-" evidence="8"/>
<dbReference type="KEGG" id="mis:MICPUN_89940"/>
<evidence type="ECO:0000313" key="10">
    <source>
        <dbReference type="Proteomes" id="UP000002009"/>
    </source>
</evidence>